<name>A0A8J6TQW9_9BACT</name>
<accession>A0A8J6TQW9</accession>
<evidence type="ECO:0000313" key="3">
    <source>
        <dbReference type="Proteomes" id="UP000605201"/>
    </source>
</evidence>
<dbReference type="Gene3D" id="3.40.50.2000">
    <property type="entry name" value="Glycogen Phosphorylase B"/>
    <property type="match status" value="1"/>
</dbReference>
<dbReference type="SUPFAM" id="SSF53756">
    <property type="entry name" value="UDP-Glycosyltransferase/glycogen phosphorylase"/>
    <property type="match status" value="1"/>
</dbReference>
<evidence type="ECO:0000313" key="2">
    <source>
        <dbReference type="EMBL" id="MBC8432938.1"/>
    </source>
</evidence>
<dbReference type="Proteomes" id="UP000605201">
    <property type="component" value="Unassembled WGS sequence"/>
</dbReference>
<dbReference type="Pfam" id="PF13524">
    <property type="entry name" value="Glyco_trans_1_2"/>
    <property type="match status" value="1"/>
</dbReference>
<dbReference type="EMBL" id="JACNIG010000255">
    <property type="protein sequence ID" value="MBC8432938.1"/>
    <property type="molecule type" value="Genomic_DNA"/>
</dbReference>
<gene>
    <name evidence="2" type="ORF">H8D96_13590</name>
</gene>
<dbReference type="AlphaFoldDB" id="A0A8J6TQW9"/>
<protein>
    <submittedName>
        <fullName evidence="2">Glycosyltransferase</fullName>
    </submittedName>
</protein>
<reference evidence="2 3" key="1">
    <citation type="submission" date="2020-08" db="EMBL/GenBank/DDBJ databases">
        <title>Bridging the membrane lipid divide: bacteria of the FCB group superphylum have the potential to synthesize archaeal ether lipids.</title>
        <authorList>
            <person name="Villanueva L."/>
            <person name="Von Meijenfeldt F.A.B."/>
            <person name="Westbye A.B."/>
            <person name="Yadav S."/>
            <person name="Hopmans E.C."/>
            <person name="Dutilh B.E."/>
            <person name="Sinninghe Damste J.S."/>
        </authorList>
    </citation>
    <scope>NUCLEOTIDE SEQUENCE [LARGE SCALE GENOMIC DNA]</scope>
    <source>
        <strain evidence="2">NIOZ-UU17</strain>
    </source>
</reference>
<feature type="domain" description="Spore protein YkvP/CgeB glycosyl transferase-like" evidence="1">
    <location>
        <begin position="190"/>
        <end position="333"/>
    </location>
</feature>
<organism evidence="2 3">
    <name type="scientific">Candidatus Desulfatibia vada</name>
    <dbReference type="NCBI Taxonomy" id="2841696"/>
    <lineage>
        <taxon>Bacteria</taxon>
        <taxon>Pseudomonadati</taxon>
        <taxon>Thermodesulfobacteriota</taxon>
        <taxon>Desulfobacteria</taxon>
        <taxon>Desulfobacterales</taxon>
        <taxon>Desulfobacterales incertae sedis</taxon>
        <taxon>Candidatus Desulfatibia</taxon>
    </lineage>
</organism>
<proteinExistence type="predicted"/>
<sequence length="340" mass="39594">MKILFVGNYKQDFTHTNFYRGKAIRDFGHDLVFFEGRDYILPGRIRDRISFLQKWDFGRLNKKLVRLALNEKPDLCLVIGDRLTLPLPETLIQIRKAGSGIALWVTDLPYGHTFPFIKKAATYYDRVFCAGTEAIELLKNEGFKDPIWLPFGCDSDYHCPVKLNDEEIKTYGKDIVFVGSYYPNRWNVFKELKEFNLGIWGPGWEKALRNRYENISINDGRIDVSEWVKIYSGAKIVIIIHYQDDKTPCYQASPKVYEALACGCFVLVDRQKDVFALFEDKKHLVGFDNVNDLKGKIQYYLANPADRREIADNGRREVLSKHTYRHRIEAILETLLQIKT</sequence>
<dbReference type="InterPro" id="IPR055259">
    <property type="entry name" value="YkvP/CgeB_Glyco_trans-like"/>
</dbReference>
<comment type="caution">
    <text evidence="2">The sequence shown here is derived from an EMBL/GenBank/DDBJ whole genome shotgun (WGS) entry which is preliminary data.</text>
</comment>
<evidence type="ECO:0000259" key="1">
    <source>
        <dbReference type="Pfam" id="PF13524"/>
    </source>
</evidence>